<evidence type="ECO:0000313" key="1">
    <source>
        <dbReference type="EMBL" id="AXQ69109.1"/>
    </source>
</evidence>
<dbReference type="Proteomes" id="UP000259421">
    <property type="component" value="Segment"/>
</dbReference>
<evidence type="ECO:0000313" key="2">
    <source>
        <dbReference type="Proteomes" id="UP000259421"/>
    </source>
</evidence>
<organism evidence="1 2">
    <name type="scientific">Caulobacter phage CcrBL9</name>
    <dbReference type="NCBI Taxonomy" id="2283270"/>
    <lineage>
        <taxon>Viruses</taxon>
        <taxon>Duplodnaviria</taxon>
        <taxon>Heunggongvirae</taxon>
        <taxon>Uroviricota</taxon>
        <taxon>Caudoviricetes</taxon>
        <taxon>Jeanschmidtviridae</taxon>
        <taxon>Bertelyvirus</taxon>
        <taxon>Bertelyvirus BL9</taxon>
    </lineage>
</organism>
<reference evidence="2" key="1">
    <citation type="submission" date="2018-07" db="EMBL/GenBank/DDBJ databases">
        <title>Giant CbK-like Caulobacter bacteriophages have genetically divergent genomes.</title>
        <authorList>
            <person name="Wilson K.M."/>
            <person name="Ely B."/>
        </authorList>
    </citation>
    <scope>NUCLEOTIDE SEQUENCE [LARGE SCALE GENOMIC DNA]</scope>
</reference>
<proteinExistence type="predicted"/>
<name>A0A385EEH3_9CAUD</name>
<accession>A0A385EEH3</accession>
<sequence>MFAYDRDVPHVISADPPHREYPVRVLGDGKVLEVLDHEDGSASYSYYANLAFEMDGDVFDLGPVDLTQFQGRVPKTVSFGF</sequence>
<dbReference type="EMBL" id="MH588546">
    <property type="protein sequence ID" value="AXQ69109.1"/>
    <property type="molecule type" value="Genomic_DNA"/>
</dbReference>
<gene>
    <name evidence="1" type="ORF">CcrBL9_gp085</name>
</gene>
<keyword evidence="2" id="KW-1185">Reference proteome</keyword>
<reference evidence="1 2" key="2">
    <citation type="submission" date="2018-09" db="EMBL/GenBank/DDBJ databases">
        <title>Giant CbK-like Caulobacter bacteriophages have genetically divergent genomes.</title>
        <authorList>
            <person name="Wilson K."/>
            <person name="Ely B."/>
        </authorList>
    </citation>
    <scope>NUCLEOTIDE SEQUENCE [LARGE SCALE GENOMIC DNA]</scope>
</reference>
<protein>
    <submittedName>
        <fullName evidence="1">Uncharacterized protein</fullName>
    </submittedName>
</protein>